<gene>
    <name evidence="3" type="ORF">SAMN05720469_1399</name>
</gene>
<organism evidence="3 4">
    <name type="scientific">Fibrobacter intestinalis</name>
    <dbReference type="NCBI Taxonomy" id="28122"/>
    <lineage>
        <taxon>Bacteria</taxon>
        <taxon>Pseudomonadati</taxon>
        <taxon>Fibrobacterota</taxon>
        <taxon>Fibrobacteria</taxon>
        <taxon>Fibrobacterales</taxon>
        <taxon>Fibrobacteraceae</taxon>
        <taxon>Fibrobacter</taxon>
    </lineage>
</organism>
<reference evidence="4" key="1">
    <citation type="submission" date="2016-11" db="EMBL/GenBank/DDBJ databases">
        <authorList>
            <person name="Varghese N."/>
            <person name="Submissions S."/>
        </authorList>
    </citation>
    <scope>NUCLEOTIDE SEQUENCE [LARGE SCALE GENOMIC DNA]</scope>
    <source>
        <strain evidence="4">UWOS</strain>
    </source>
</reference>
<keyword evidence="2" id="KW-1133">Transmembrane helix</keyword>
<feature type="transmembrane region" description="Helical" evidence="2">
    <location>
        <begin position="12"/>
        <end position="31"/>
    </location>
</feature>
<evidence type="ECO:0000313" key="4">
    <source>
        <dbReference type="Proteomes" id="UP000184275"/>
    </source>
</evidence>
<dbReference type="Proteomes" id="UP000184275">
    <property type="component" value="Unassembled WGS sequence"/>
</dbReference>
<feature type="compositionally biased region" description="Polar residues" evidence="1">
    <location>
        <begin position="303"/>
        <end position="315"/>
    </location>
</feature>
<feature type="transmembrane region" description="Helical" evidence="2">
    <location>
        <begin position="196"/>
        <end position="220"/>
    </location>
</feature>
<evidence type="ECO:0000256" key="2">
    <source>
        <dbReference type="SAM" id="Phobius"/>
    </source>
</evidence>
<feature type="transmembrane region" description="Helical" evidence="2">
    <location>
        <begin position="275"/>
        <end position="295"/>
    </location>
</feature>
<evidence type="ECO:0000256" key="1">
    <source>
        <dbReference type="SAM" id="MobiDB-lite"/>
    </source>
</evidence>
<feature type="transmembrane region" description="Helical" evidence="2">
    <location>
        <begin position="252"/>
        <end position="269"/>
    </location>
</feature>
<keyword evidence="2" id="KW-0472">Membrane</keyword>
<dbReference type="AlphaFoldDB" id="A0A1M6Y916"/>
<protein>
    <submittedName>
        <fullName evidence="3">Uncharacterized protein</fullName>
    </submittedName>
</protein>
<accession>A0A1M6Y916</accession>
<name>A0A1M6Y916_9BACT</name>
<dbReference type="RefSeq" id="WP_073306008.1">
    <property type="nucleotide sequence ID" value="NZ_FRAW01000039.1"/>
</dbReference>
<evidence type="ECO:0000313" key="3">
    <source>
        <dbReference type="EMBL" id="SHL14653.1"/>
    </source>
</evidence>
<feature type="transmembrane region" description="Helical" evidence="2">
    <location>
        <begin position="156"/>
        <end position="184"/>
    </location>
</feature>
<dbReference type="EMBL" id="FRAW01000039">
    <property type="protein sequence ID" value="SHL14653.1"/>
    <property type="molecule type" value="Genomic_DNA"/>
</dbReference>
<sequence length="468" mass="53707">MLRFFHFCKSPFAFYVLFVLLIGAVHLNVQYGPVFEEWSKHRKAVAAFDKYWETEGAETFRKVGVEPTEKIYQEELGDYLKRFDAENPSRVPEKRIVQMKEEFRDWWEKTGKKSYAVNEIAPDEKLYQSELKRYIQGYTKNVAIYRLSFIPETSSWAALFTCWFLFPGLPSFLLFAVAFLFAIWMLQKRWGFLQPFLFFIAGVFLSGFIFAGTLSASYFVRYADTPYTGCSLALALLLGMVAFGPKREIPKAVPFIAIALFIADVLLNWNANPNLFGWVAILEIPLFGLGAFIGLKVPKLFGNSSTKKSQSTPSGEMSKESPKVLLRKKLEDAIELANKAEYEHASQIFSKNFGSLFRENPVDSEFLHKTAEALLYPRYFFTIPGIEWFAWGSEAEKKGLFELAVQLFEKGASVEKDEKIRRRGLFYAGDIRLRAHLDEEKGKEEMKEVLELDSTDILAAEAQKWIGK</sequence>
<feature type="region of interest" description="Disordered" evidence="1">
    <location>
        <begin position="303"/>
        <end position="323"/>
    </location>
</feature>
<feature type="transmembrane region" description="Helical" evidence="2">
    <location>
        <begin position="226"/>
        <end position="245"/>
    </location>
</feature>
<proteinExistence type="predicted"/>
<keyword evidence="4" id="KW-1185">Reference proteome</keyword>
<keyword evidence="2" id="KW-0812">Transmembrane</keyword>